<accession>A0A2G0CD67</accession>
<name>A0A2G0CD67_9BACT</name>
<dbReference type="RefSeq" id="WP_099107195.1">
    <property type="nucleotide sequence ID" value="NZ_JAATJF010000003.1"/>
</dbReference>
<dbReference type="AlphaFoldDB" id="A0A2G0CD67"/>
<evidence type="ECO:0000313" key="2">
    <source>
        <dbReference type="Proteomes" id="UP000226437"/>
    </source>
</evidence>
<comment type="caution">
    <text evidence="1">The sequence shown here is derived from an EMBL/GenBank/DDBJ whole genome shotgun (WGS) entry which is preliminary data.</text>
</comment>
<keyword evidence="2" id="KW-1185">Reference proteome</keyword>
<dbReference type="EMBL" id="PDLO01000006">
    <property type="protein sequence ID" value="PHK97921.1"/>
    <property type="molecule type" value="Genomic_DNA"/>
</dbReference>
<dbReference type="Proteomes" id="UP000226437">
    <property type="component" value="Unassembled WGS sequence"/>
</dbReference>
<evidence type="ECO:0008006" key="3">
    <source>
        <dbReference type="Google" id="ProtNLM"/>
    </source>
</evidence>
<dbReference type="PROSITE" id="PS51257">
    <property type="entry name" value="PROKAR_LIPOPROTEIN"/>
    <property type="match status" value="1"/>
</dbReference>
<dbReference type="OrthoDB" id="1117670at2"/>
<dbReference type="Pfam" id="PF14054">
    <property type="entry name" value="DUF4249"/>
    <property type="match status" value="1"/>
</dbReference>
<dbReference type="InterPro" id="IPR025345">
    <property type="entry name" value="DUF4249"/>
</dbReference>
<gene>
    <name evidence="1" type="ORF">CGL56_13995</name>
</gene>
<protein>
    <recommendedName>
        <fullName evidence="3">DUF4249 domain-containing protein</fullName>
    </recommendedName>
</protein>
<organism evidence="1 2">
    <name type="scientific">Neolewinella marina</name>
    <dbReference type="NCBI Taxonomy" id="438751"/>
    <lineage>
        <taxon>Bacteria</taxon>
        <taxon>Pseudomonadati</taxon>
        <taxon>Bacteroidota</taxon>
        <taxon>Saprospiria</taxon>
        <taxon>Saprospirales</taxon>
        <taxon>Lewinellaceae</taxon>
        <taxon>Neolewinella</taxon>
    </lineage>
</organism>
<evidence type="ECO:0000313" key="1">
    <source>
        <dbReference type="EMBL" id="PHK97921.1"/>
    </source>
</evidence>
<proteinExistence type="predicted"/>
<reference evidence="1 2" key="1">
    <citation type="submission" date="2017-10" db="EMBL/GenBank/DDBJ databases">
        <title>The draft genome sequence of Lewinella marina KCTC 32374.</title>
        <authorList>
            <person name="Wang K."/>
        </authorList>
    </citation>
    <scope>NUCLEOTIDE SEQUENCE [LARGE SCALE GENOMIC DNA]</scope>
    <source>
        <strain evidence="1 2">MKG-38</strain>
    </source>
</reference>
<sequence length="295" mass="32607">MMRTATLLFLALLGFGCTDVIDLETNFQDPQLVVDAWLTNEPVPQEIRLSLSQDYYDNRLPPGLTNAEVVVCRTAPDNRCFTFFHQDSGRYVWTPGPADSLGAVGAEFVLAIQLEDATYGSQATIRRVPEIDSLVVRYEENQLGFEDGRYAQLYARDFPGTGDVYLTRSYLNDTLLNRPFELNLIYDGTFDAGSRTDGLVFIAPIRQNVNPRDDGGAFVPLQPGDTLRVDLWSLAPEAYFFLGVARDQLQNGANGIFQIPVANAPGNIYNLATEESALGMFNIAGVSTAVRVVEE</sequence>